<feature type="signal peptide" evidence="2">
    <location>
        <begin position="1"/>
        <end position="37"/>
    </location>
</feature>
<dbReference type="InterPro" id="IPR015919">
    <property type="entry name" value="Cadherin-like_sf"/>
</dbReference>
<proteinExistence type="predicted"/>
<dbReference type="GO" id="GO:0016020">
    <property type="term" value="C:membrane"/>
    <property type="evidence" value="ECO:0007669"/>
    <property type="project" value="InterPro"/>
</dbReference>
<dbReference type="Pfam" id="PF05345">
    <property type="entry name" value="He_PIG"/>
    <property type="match status" value="1"/>
</dbReference>
<dbReference type="GO" id="GO:0005975">
    <property type="term" value="P:carbohydrate metabolic process"/>
    <property type="evidence" value="ECO:0007669"/>
    <property type="project" value="UniProtKB-ARBA"/>
</dbReference>
<evidence type="ECO:0000259" key="3">
    <source>
        <dbReference type="PROSITE" id="PS51695"/>
    </source>
</evidence>
<dbReference type="GO" id="GO:0008240">
    <property type="term" value="F:tripeptidyl-peptidase activity"/>
    <property type="evidence" value="ECO:0007669"/>
    <property type="project" value="TreeGrafter"/>
</dbReference>
<feature type="domain" description="Peptidase S53" evidence="3">
    <location>
        <begin position="99"/>
        <end position="439"/>
    </location>
</feature>
<dbReference type="Gene3D" id="3.40.50.200">
    <property type="entry name" value="Peptidase S8/S53 domain"/>
    <property type="match status" value="1"/>
</dbReference>
<name>A0A1H5XZQ0_9ACTN</name>
<dbReference type="EMBL" id="FNVU01000003">
    <property type="protein sequence ID" value="SEG17015.1"/>
    <property type="molecule type" value="Genomic_DNA"/>
</dbReference>
<dbReference type="InterPro" id="IPR050819">
    <property type="entry name" value="Tripeptidyl-peptidase_I"/>
</dbReference>
<dbReference type="InterPro" id="IPR006311">
    <property type="entry name" value="TAT_signal"/>
</dbReference>
<dbReference type="PANTHER" id="PTHR14218:SF15">
    <property type="entry name" value="TRIPEPTIDYL-PEPTIDASE 1"/>
    <property type="match status" value="1"/>
</dbReference>
<dbReference type="InterPro" id="IPR006644">
    <property type="entry name" value="Cadg"/>
</dbReference>
<dbReference type="Proteomes" id="UP000236754">
    <property type="component" value="Unassembled WGS sequence"/>
</dbReference>
<sequence>MEGRSLQLSTGPVRRAFRRAAIAAIAAGALMTGGMFAATAATAAPATTTSAAAPAASGNGTAAAGPAAGDNAQHVCATPAKGQMACMALVRTDVAHHLGVSPNATPSGYGPSDLTSAYALPSGGSGQTVGIVDAQDDPNAEADLATYRSQYGLPACTTANGCFKKVNQTGGTSYPTADSGWAGEISLDLDMVSAVCPSCHILLVEATSASMTNLGTAVNEAVTLGAKYVSNSYGGGESSSDTSYDSSYFNHPGVAITVSAGDEGYGAEYPAASKYVTAVGGTALNRSSGTSRGWTESVWNTSSTEGTGSGCSAYDTKPTWQTDSGCSKRTVSDVSAVADPATGVAVYDSYGASGWQQYGGTSASSPIIASVYALAGTPAAGTTPASYPYSHTGSLNDVTSGSNGSCGGSYLCTAGAGYDGPTGLGTPNGTAAFTNGGSTGGNTVTVTNPGNQSTATGTAVSLQIHASDSASGQTLTYSASGLPAGLSISSSTGLISGTASTAGTSNVTVTAKDGTNASGSASFSWTVSTSGGGGGCTASQLLSNPGFESGATGWTTSSGVIDNSTDAPAHSGSYKAWLDGYGTTHTDTVSQSVTIPATCTSASLSFYVYISTDETGSTAYDKLTVAAGSTTVATYSNVNATSGYVLKTVNLSSQIGKTFTLKFTGTEDSSLATSFLLDDTAVNVS</sequence>
<gene>
    <name evidence="4" type="ORF">SAMN05216223_103487</name>
</gene>
<protein>
    <submittedName>
        <fullName evidence="4">Putative Ig domain-containing protein</fullName>
    </submittedName>
</protein>
<dbReference type="InterPro" id="IPR013783">
    <property type="entry name" value="Ig-like_fold"/>
</dbReference>
<evidence type="ECO:0000313" key="4">
    <source>
        <dbReference type="EMBL" id="SEG17015.1"/>
    </source>
</evidence>
<dbReference type="OrthoDB" id="151889at2"/>
<feature type="region of interest" description="Disordered" evidence="1">
    <location>
        <begin position="51"/>
        <end position="72"/>
    </location>
</feature>
<dbReference type="Gene3D" id="2.60.120.260">
    <property type="entry name" value="Galactose-binding domain-like"/>
    <property type="match status" value="1"/>
</dbReference>
<dbReference type="Gene3D" id="2.60.40.10">
    <property type="entry name" value="Immunoglobulins"/>
    <property type="match status" value="1"/>
</dbReference>
<feature type="chain" id="PRO_5009290004" evidence="2">
    <location>
        <begin position="38"/>
        <end position="685"/>
    </location>
</feature>
<accession>A0A1H5XZQ0</accession>
<evidence type="ECO:0000256" key="2">
    <source>
        <dbReference type="SAM" id="SignalP"/>
    </source>
</evidence>
<dbReference type="PANTHER" id="PTHR14218">
    <property type="entry name" value="PROTEASE S8 TRIPEPTIDYL PEPTIDASE I CLN2"/>
    <property type="match status" value="1"/>
</dbReference>
<dbReference type="AlphaFoldDB" id="A0A1H5XZQ0"/>
<dbReference type="GO" id="GO:0004252">
    <property type="term" value="F:serine-type endopeptidase activity"/>
    <property type="evidence" value="ECO:0007669"/>
    <property type="project" value="InterPro"/>
</dbReference>
<reference evidence="4 5" key="1">
    <citation type="submission" date="2016-10" db="EMBL/GenBank/DDBJ databases">
        <authorList>
            <person name="de Groot N.N."/>
        </authorList>
    </citation>
    <scope>NUCLEOTIDE SEQUENCE [LARGE SCALE GENOMIC DNA]</scope>
    <source>
        <strain evidence="4 5">CGMCC 4.2023</strain>
    </source>
</reference>
<dbReference type="CDD" id="cd04056">
    <property type="entry name" value="Peptidases_S53"/>
    <property type="match status" value="1"/>
</dbReference>
<dbReference type="GO" id="GO:0005509">
    <property type="term" value="F:calcium ion binding"/>
    <property type="evidence" value="ECO:0007669"/>
    <property type="project" value="InterPro"/>
</dbReference>
<organism evidence="4 5">
    <name type="scientific">Actinacidiphila yanglinensis</name>
    <dbReference type="NCBI Taxonomy" id="310779"/>
    <lineage>
        <taxon>Bacteria</taxon>
        <taxon>Bacillati</taxon>
        <taxon>Actinomycetota</taxon>
        <taxon>Actinomycetes</taxon>
        <taxon>Kitasatosporales</taxon>
        <taxon>Streptomycetaceae</taxon>
        <taxon>Actinacidiphila</taxon>
    </lineage>
</organism>
<feature type="compositionally biased region" description="Low complexity" evidence="1">
    <location>
        <begin position="51"/>
        <end position="69"/>
    </location>
</feature>
<dbReference type="GO" id="GO:0006508">
    <property type="term" value="P:proteolysis"/>
    <property type="evidence" value="ECO:0007669"/>
    <property type="project" value="InterPro"/>
</dbReference>
<evidence type="ECO:0000313" key="5">
    <source>
        <dbReference type="Proteomes" id="UP000236754"/>
    </source>
</evidence>
<dbReference type="InterPro" id="IPR030400">
    <property type="entry name" value="Sedolisin_dom"/>
</dbReference>
<dbReference type="SUPFAM" id="SSF49313">
    <property type="entry name" value="Cadherin-like"/>
    <property type="match status" value="1"/>
</dbReference>
<dbReference type="SUPFAM" id="SSF52743">
    <property type="entry name" value="Subtilisin-like"/>
    <property type="match status" value="1"/>
</dbReference>
<dbReference type="RefSeq" id="WP_103885208.1">
    <property type="nucleotide sequence ID" value="NZ_FNVU01000003.1"/>
</dbReference>
<dbReference type="InterPro" id="IPR036852">
    <property type="entry name" value="Peptidase_S8/S53_dom_sf"/>
</dbReference>
<dbReference type="PROSITE" id="PS51318">
    <property type="entry name" value="TAT"/>
    <property type="match status" value="1"/>
</dbReference>
<dbReference type="SMART" id="SM00736">
    <property type="entry name" value="CADG"/>
    <property type="match status" value="1"/>
</dbReference>
<dbReference type="PROSITE" id="PS51695">
    <property type="entry name" value="SEDOLISIN"/>
    <property type="match status" value="1"/>
</dbReference>
<keyword evidence="2" id="KW-0732">Signal</keyword>
<keyword evidence="5" id="KW-1185">Reference proteome</keyword>
<evidence type="ECO:0000256" key="1">
    <source>
        <dbReference type="SAM" id="MobiDB-lite"/>
    </source>
</evidence>